<dbReference type="PANTHER" id="PTHR10963">
    <property type="entry name" value="GLYCOSYL HYDROLASE-RELATED"/>
    <property type="match status" value="1"/>
</dbReference>
<evidence type="ECO:0000256" key="1">
    <source>
        <dbReference type="ARBA" id="ARBA00008781"/>
    </source>
</evidence>
<comment type="caution">
    <text evidence="7">The sequence shown here is derived from an EMBL/GenBank/DDBJ whole genome shotgun (WGS) entry which is preliminary data.</text>
</comment>
<dbReference type="InterPro" id="IPR031756">
    <property type="entry name" value="BGBP_N"/>
</dbReference>
<feature type="domain" description="GH16" evidence="5">
    <location>
        <begin position="271"/>
        <end position="545"/>
    </location>
</feature>
<evidence type="ECO:0000256" key="4">
    <source>
        <dbReference type="SAM" id="SignalP"/>
    </source>
</evidence>
<dbReference type="GO" id="GO:0030246">
    <property type="term" value="F:carbohydrate binding"/>
    <property type="evidence" value="ECO:0007669"/>
    <property type="project" value="InterPro"/>
</dbReference>
<evidence type="ECO:0000259" key="6">
    <source>
        <dbReference type="PROSITE" id="PS51969"/>
    </source>
</evidence>
<accession>A0A482WJR5</accession>
<dbReference type="Proteomes" id="UP000291343">
    <property type="component" value="Unassembled WGS sequence"/>
</dbReference>
<protein>
    <submittedName>
        <fullName evidence="7">Uncharacterized protein</fullName>
    </submittedName>
</protein>
<evidence type="ECO:0000259" key="5">
    <source>
        <dbReference type="PROSITE" id="PS51762"/>
    </source>
</evidence>
<gene>
    <name evidence="7" type="ORF">LSTR_LSTR010132</name>
</gene>
<keyword evidence="4" id="KW-0732">Signal</keyword>
<name>A0A482WJR5_LAOST</name>
<evidence type="ECO:0000256" key="3">
    <source>
        <dbReference type="ARBA" id="ARBA00022859"/>
    </source>
</evidence>
<sequence>MFQSVICLYLSAFCIVTLGKVNAHDNYYEVPPAIIKALKPRGLQVSIPDHEGVTLFAFHGKVNEDFEHGREAGEMSVDVLRKRNGYWTYTNRVIRLKKGDIVYYWLYVIKNGLGYERLFQSFKVEELYEENEIVLPCIPATIPTTMTPEIPTTITPTTITIIPPIPPTTSTTPAPATTNIPIILTTDSNPHKLEITTDDKIYFPTNPPRRKTTEMIDLREKEDANCVKSITTVKEEKACSGQLIFSSNFSNGIGRNWTHEIHFNSDESEFVVFDNNPSNSFTESNRLIIKPTFLDDHYGENFTLRGPLDLTLKCTSEIEQLCAREMSSFTILPPVMSARLTSADRFSFKYGVVEIRAKLPSGDWVIPEIWLQPKYFPYGVPNAGKVILAKSLGNTQLTLGEESIGSNLLTSGLQVGEKAKIFKKLNETRLWTDDFHVFKLEWTETKMAFYVDGELLGDWNGTNPHLLDEDGPINPFNHEFYITLGIHAGGYGDFPDEVMSKGHRKPWKNFEVRRMKKFYDDIKSGHTLWSDETKMQVDYIKVWAL</sequence>
<dbReference type="AlphaFoldDB" id="A0A482WJR5"/>
<comment type="similarity">
    <text evidence="1">Belongs to the insect beta-1,3-glucan binding protein family.</text>
</comment>
<feature type="domain" description="CBM39" evidence="6">
    <location>
        <begin position="28"/>
        <end position="129"/>
    </location>
</feature>
<dbReference type="InterPro" id="IPR043030">
    <property type="entry name" value="BGBP_N_sf"/>
</dbReference>
<dbReference type="Pfam" id="PF00722">
    <property type="entry name" value="Glyco_hydro_16"/>
    <property type="match status" value="1"/>
</dbReference>
<dbReference type="GO" id="GO:0004553">
    <property type="term" value="F:hydrolase activity, hydrolyzing O-glycosyl compounds"/>
    <property type="evidence" value="ECO:0007669"/>
    <property type="project" value="InterPro"/>
</dbReference>
<dbReference type="Gene3D" id="2.60.120.200">
    <property type="match status" value="1"/>
</dbReference>
<dbReference type="InterPro" id="IPR050546">
    <property type="entry name" value="Glycosyl_Hydrlase_16"/>
</dbReference>
<organism evidence="7 8">
    <name type="scientific">Laodelphax striatellus</name>
    <name type="common">Small brown planthopper</name>
    <name type="synonym">Delphax striatella</name>
    <dbReference type="NCBI Taxonomy" id="195883"/>
    <lineage>
        <taxon>Eukaryota</taxon>
        <taxon>Metazoa</taxon>
        <taxon>Ecdysozoa</taxon>
        <taxon>Arthropoda</taxon>
        <taxon>Hexapoda</taxon>
        <taxon>Insecta</taxon>
        <taxon>Pterygota</taxon>
        <taxon>Neoptera</taxon>
        <taxon>Paraneoptera</taxon>
        <taxon>Hemiptera</taxon>
        <taxon>Auchenorrhyncha</taxon>
        <taxon>Fulgoroidea</taxon>
        <taxon>Delphacidae</taxon>
        <taxon>Criomorphinae</taxon>
        <taxon>Laodelphax</taxon>
    </lineage>
</organism>
<reference evidence="7 8" key="1">
    <citation type="journal article" date="2017" name="Gigascience">
        <title>Genome sequence of the small brown planthopper, Laodelphax striatellus.</title>
        <authorList>
            <person name="Zhu J."/>
            <person name="Jiang F."/>
            <person name="Wang X."/>
            <person name="Yang P."/>
            <person name="Bao Y."/>
            <person name="Zhao W."/>
            <person name="Wang W."/>
            <person name="Lu H."/>
            <person name="Wang Q."/>
            <person name="Cui N."/>
            <person name="Li J."/>
            <person name="Chen X."/>
            <person name="Luo L."/>
            <person name="Yu J."/>
            <person name="Kang L."/>
            <person name="Cui F."/>
        </authorList>
    </citation>
    <scope>NUCLEOTIDE SEQUENCE [LARGE SCALE GENOMIC DNA]</scope>
    <source>
        <strain evidence="7">Lst14</strain>
    </source>
</reference>
<dbReference type="PANTHER" id="PTHR10963:SF60">
    <property type="entry name" value="GRAM-NEGATIVE BACTERIA-BINDING PROTEIN 1-RELATED"/>
    <property type="match status" value="1"/>
</dbReference>
<dbReference type="Gene3D" id="2.60.40.2140">
    <property type="entry name" value="Beta-1,3-glucan-recognition protein, N-terminal domain"/>
    <property type="match status" value="1"/>
</dbReference>
<evidence type="ECO:0000313" key="8">
    <source>
        <dbReference type="Proteomes" id="UP000291343"/>
    </source>
</evidence>
<dbReference type="GO" id="GO:0005975">
    <property type="term" value="P:carbohydrate metabolic process"/>
    <property type="evidence" value="ECO:0007669"/>
    <property type="project" value="InterPro"/>
</dbReference>
<keyword evidence="2" id="KW-0399">Innate immunity</keyword>
<feature type="chain" id="PRO_5019828036" evidence="4">
    <location>
        <begin position="24"/>
        <end position="545"/>
    </location>
</feature>
<dbReference type="InParanoid" id="A0A482WJR5"/>
<keyword evidence="3" id="KW-0391">Immunity</keyword>
<dbReference type="GO" id="GO:0045087">
    <property type="term" value="P:innate immune response"/>
    <property type="evidence" value="ECO:0007669"/>
    <property type="project" value="UniProtKB-KW"/>
</dbReference>
<feature type="signal peptide" evidence="4">
    <location>
        <begin position="1"/>
        <end position="23"/>
    </location>
</feature>
<evidence type="ECO:0000313" key="7">
    <source>
        <dbReference type="EMBL" id="RZF33476.1"/>
    </source>
</evidence>
<dbReference type="InterPro" id="IPR000757">
    <property type="entry name" value="Beta-glucanase-like"/>
</dbReference>
<dbReference type="OrthoDB" id="4781at2759"/>
<dbReference type="PROSITE" id="PS51762">
    <property type="entry name" value="GH16_2"/>
    <property type="match status" value="1"/>
</dbReference>
<dbReference type="PROSITE" id="PS51969">
    <property type="entry name" value="CBM39"/>
    <property type="match status" value="1"/>
</dbReference>
<dbReference type="EMBL" id="QKKF02033837">
    <property type="protein sequence ID" value="RZF33476.1"/>
    <property type="molecule type" value="Genomic_DNA"/>
</dbReference>
<dbReference type="Pfam" id="PF15886">
    <property type="entry name" value="CBM39"/>
    <property type="match status" value="1"/>
</dbReference>
<proteinExistence type="inferred from homology"/>
<keyword evidence="8" id="KW-1185">Reference proteome</keyword>
<dbReference type="FunCoup" id="A0A482WJR5">
    <property type="interactions" value="42"/>
</dbReference>
<dbReference type="STRING" id="195883.A0A482WJR5"/>
<evidence type="ECO:0000256" key="2">
    <source>
        <dbReference type="ARBA" id="ARBA00022588"/>
    </source>
</evidence>
<dbReference type="SMR" id="A0A482WJR5"/>
<dbReference type="InterPro" id="IPR013320">
    <property type="entry name" value="ConA-like_dom_sf"/>
</dbReference>
<dbReference type="SUPFAM" id="SSF49899">
    <property type="entry name" value="Concanavalin A-like lectins/glucanases"/>
    <property type="match status" value="1"/>
</dbReference>